<reference evidence="1 2" key="1">
    <citation type="submission" date="2019-12" db="EMBL/GenBank/DDBJ databases">
        <title>Strain KN286 was isolated from seawater, which was collected from Caroline Seamount in the tropical western Pacific.</title>
        <authorList>
            <person name="Wang Q."/>
        </authorList>
    </citation>
    <scope>NUCLEOTIDE SEQUENCE [LARGE SCALE GENOMIC DNA]</scope>
    <source>
        <strain evidence="1 2">KN286</strain>
    </source>
</reference>
<organism evidence="1 2">
    <name type="scientific">Oceanomicrobium pacificus</name>
    <dbReference type="NCBI Taxonomy" id="2692916"/>
    <lineage>
        <taxon>Bacteria</taxon>
        <taxon>Pseudomonadati</taxon>
        <taxon>Pseudomonadota</taxon>
        <taxon>Alphaproteobacteria</taxon>
        <taxon>Rhodobacterales</taxon>
        <taxon>Paracoccaceae</taxon>
        <taxon>Oceanomicrobium</taxon>
    </lineage>
</organism>
<evidence type="ECO:0000313" key="2">
    <source>
        <dbReference type="Proteomes" id="UP000436016"/>
    </source>
</evidence>
<dbReference type="AlphaFoldDB" id="A0A6B0U139"/>
<protein>
    <submittedName>
        <fullName evidence="1">L-rhamnose mutarotase</fullName>
        <ecNumber evidence="1">5.1.3.32</ecNumber>
    </submittedName>
</protein>
<dbReference type="Proteomes" id="UP000436016">
    <property type="component" value="Unassembled WGS sequence"/>
</dbReference>
<dbReference type="Gene3D" id="3.30.70.100">
    <property type="match status" value="1"/>
</dbReference>
<proteinExistence type="predicted"/>
<keyword evidence="1" id="KW-0413">Isomerase</keyword>
<comment type="caution">
    <text evidence="1">The sequence shown here is derived from an EMBL/GenBank/DDBJ whole genome shotgun (WGS) entry which is preliminary data.</text>
</comment>
<keyword evidence="2" id="KW-1185">Reference proteome</keyword>
<dbReference type="EC" id="5.1.3.32" evidence="1"/>
<dbReference type="InterPro" id="IPR008000">
    <property type="entry name" value="Rham/fucose_mutarotase"/>
</dbReference>
<evidence type="ECO:0000313" key="1">
    <source>
        <dbReference type="EMBL" id="MXU66894.1"/>
    </source>
</evidence>
<dbReference type="SUPFAM" id="SSF54909">
    <property type="entry name" value="Dimeric alpha+beta barrel"/>
    <property type="match status" value="1"/>
</dbReference>
<dbReference type="PANTHER" id="PTHR34389:SF2">
    <property type="entry name" value="L-RHAMNOSE MUTAROTASE"/>
    <property type="match status" value="1"/>
</dbReference>
<gene>
    <name evidence="1" type="ORF">GSH16_15700</name>
</gene>
<sequence length="109" mass="12789">MQRMGMVIGLNADKVAEYKDLHANAWPGVLKMITECNIANYSIYLKEPENLLFGYWEYHGEDFEADAAKMAADPETQRWWDVCMPCQKPLETRKKGEWWAIMDEVFHLD</sequence>
<dbReference type="InterPro" id="IPR011008">
    <property type="entry name" value="Dimeric_a/b-barrel"/>
</dbReference>
<dbReference type="Pfam" id="PF05336">
    <property type="entry name" value="rhaM"/>
    <property type="match status" value="1"/>
</dbReference>
<dbReference type="EMBL" id="WUWG01000009">
    <property type="protein sequence ID" value="MXU66894.1"/>
    <property type="molecule type" value="Genomic_DNA"/>
</dbReference>
<dbReference type="PANTHER" id="PTHR34389">
    <property type="entry name" value="L-RHAMNOSE MUTAROTASE"/>
    <property type="match status" value="1"/>
</dbReference>
<name>A0A6B0U139_9RHOB</name>
<dbReference type="GO" id="GO:0062192">
    <property type="term" value="F:L-rhamnose mutarotase activity"/>
    <property type="evidence" value="ECO:0007669"/>
    <property type="project" value="UniProtKB-EC"/>
</dbReference>
<accession>A0A6B0U139</accession>